<evidence type="ECO:0000313" key="2">
    <source>
        <dbReference type="EMBL" id="ETZ89193.1"/>
    </source>
</evidence>
<accession>A0A829PPU6</accession>
<comment type="caution">
    <text evidence="2">The sequence shown here is derived from an EMBL/GenBank/DDBJ whole genome shotgun (WGS) entry which is preliminary data.</text>
</comment>
<dbReference type="InterPro" id="IPR002347">
    <property type="entry name" value="SDR_fam"/>
</dbReference>
<evidence type="ECO:0000313" key="3">
    <source>
        <dbReference type="Proteomes" id="UP000019854"/>
    </source>
</evidence>
<organism evidence="2 3">
    <name type="scientific">Mycobacteroides abscessus MAB_030201_1075</name>
    <dbReference type="NCBI Taxonomy" id="1335410"/>
    <lineage>
        <taxon>Bacteria</taxon>
        <taxon>Bacillati</taxon>
        <taxon>Actinomycetota</taxon>
        <taxon>Actinomycetes</taxon>
        <taxon>Mycobacteriales</taxon>
        <taxon>Mycobacteriaceae</taxon>
        <taxon>Mycobacteroides</taxon>
        <taxon>Mycobacteroides abscessus</taxon>
    </lineage>
</organism>
<dbReference type="EMBL" id="JAOX01000001">
    <property type="protein sequence ID" value="ETZ89193.1"/>
    <property type="molecule type" value="Genomic_DNA"/>
</dbReference>
<sequence length="87" mass="9754">MSVPCPGALDVTDDAQISEVVAAAGARFGRLDILVNNAWQTIWDGTESRSTASVRDHRYRDDGRDPRRGQGRLRSLAHRVCYRSRQI</sequence>
<reference evidence="2 3" key="1">
    <citation type="submission" date="2014-01" db="EMBL/GenBank/DDBJ databases">
        <authorList>
            <person name="Zelazny A."/>
            <person name="Olivier K."/>
            <person name="Sampaio E.P."/>
            <person name="Holland S.M."/>
            <person name="Tallon L.J."/>
            <person name="Sadzewicz L.K."/>
            <person name="Sengamalay N."/>
            <person name="Fraser C.M."/>
            <person name="Hine E."/>
            <person name="Shefchek K.A."/>
            <person name="Das S.P."/>
            <person name="Shallom S.J."/>
            <person name="Agrawal S."/>
            <person name="Tettelin H."/>
        </authorList>
    </citation>
    <scope>NUCLEOTIDE SEQUENCE [LARGE SCALE GENOMIC DNA]</scope>
    <source>
        <strain evidence="2 3">MAB_030201_1075</strain>
    </source>
</reference>
<feature type="region of interest" description="Disordered" evidence="1">
    <location>
        <begin position="47"/>
        <end position="71"/>
    </location>
</feature>
<dbReference type="Gene3D" id="3.40.50.720">
    <property type="entry name" value="NAD(P)-binding Rossmann-like Domain"/>
    <property type="match status" value="1"/>
</dbReference>
<dbReference type="Pfam" id="PF00106">
    <property type="entry name" value="adh_short"/>
    <property type="match status" value="1"/>
</dbReference>
<dbReference type="InterPro" id="IPR036291">
    <property type="entry name" value="NAD(P)-bd_dom_sf"/>
</dbReference>
<protein>
    <submittedName>
        <fullName evidence="2">Short chain dehydrogenase family protein</fullName>
    </submittedName>
</protein>
<dbReference type="AlphaFoldDB" id="A0A829PPU6"/>
<dbReference type="Proteomes" id="UP000019854">
    <property type="component" value="Unassembled WGS sequence"/>
</dbReference>
<dbReference type="SUPFAM" id="SSF51735">
    <property type="entry name" value="NAD(P)-binding Rossmann-fold domains"/>
    <property type="match status" value="1"/>
</dbReference>
<evidence type="ECO:0000256" key="1">
    <source>
        <dbReference type="SAM" id="MobiDB-lite"/>
    </source>
</evidence>
<gene>
    <name evidence="2" type="ORF">L829_2768</name>
</gene>
<name>A0A829PPU6_9MYCO</name>
<feature type="compositionally biased region" description="Basic and acidic residues" evidence="1">
    <location>
        <begin position="54"/>
        <end position="68"/>
    </location>
</feature>
<proteinExistence type="predicted"/>